<organism evidence="1 2">
    <name type="scientific">Pristionchus pacificus</name>
    <name type="common">Parasitic nematode worm</name>
    <dbReference type="NCBI Taxonomy" id="54126"/>
    <lineage>
        <taxon>Eukaryota</taxon>
        <taxon>Metazoa</taxon>
        <taxon>Ecdysozoa</taxon>
        <taxon>Nematoda</taxon>
        <taxon>Chromadorea</taxon>
        <taxon>Rhabditida</taxon>
        <taxon>Rhabditina</taxon>
        <taxon>Diplogasteromorpha</taxon>
        <taxon>Diplogasteroidea</taxon>
        <taxon>Neodiplogasteridae</taxon>
        <taxon>Pristionchus</taxon>
    </lineage>
</organism>
<evidence type="ECO:0000313" key="2">
    <source>
        <dbReference type="Proteomes" id="UP000005239"/>
    </source>
</evidence>
<gene>
    <name evidence="1" type="primary">WBGene00275166</name>
</gene>
<evidence type="ECO:0000313" key="1">
    <source>
        <dbReference type="EnsemblMetazoa" id="PPA36797.1"/>
    </source>
</evidence>
<accession>A0A8R1UNL1</accession>
<protein>
    <submittedName>
        <fullName evidence="1">Uncharacterized protein</fullName>
    </submittedName>
</protein>
<accession>A0A2A6BNZ5</accession>
<dbReference type="AlphaFoldDB" id="A0A2A6BNZ5"/>
<keyword evidence="2" id="KW-1185">Reference proteome</keyword>
<reference evidence="2" key="1">
    <citation type="journal article" date="2008" name="Nat. Genet.">
        <title>The Pristionchus pacificus genome provides a unique perspective on nematode lifestyle and parasitism.</title>
        <authorList>
            <person name="Dieterich C."/>
            <person name="Clifton S.W."/>
            <person name="Schuster L.N."/>
            <person name="Chinwalla A."/>
            <person name="Delehaunty K."/>
            <person name="Dinkelacker I."/>
            <person name="Fulton L."/>
            <person name="Fulton R."/>
            <person name="Godfrey J."/>
            <person name="Minx P."/>
            <person name="Mitreva M."/>
            <person name="Roeseler W."/>
            <person name="Tian H."/>
            <person name="Witte H."/>
            <person name="Yang S.P."/>
            <person name="Wilson R.K."/>
            <person name="Sommer R.J."/>
        </authorList>
    </citation>
    <scope>NUCLEOTIDE SEQUENCE [LARGE SCALE GENOMIC DNA]</scope>
    <source>
        <strain evidence="2">PS312</strain>
    </source>
</reference>
<sequence length="51" mass="5858">MRWPRATGMHCSHVEAGKRAKTRNHSSEPILRLHAPEYPMKCGRSSWVKNA</sequence>
<dbReference type="Proteomes" id="UP000005239">
    <property type="component" value="Unassembled WGS sequence"/>
</dbReference>
<proteinExistence type="predicted"/>
<dbReference type="EnsemblMetazoa" id="PPA36797.1">
    <property type="protein sequence ID" value="PPA36797.1"/>
    <property type="gene ID" value="WBGene00275166"/>
</dbReference>
<name>A0A2A6BNZ5_PRIPA</name>
<reference evidence="1" key="2">
    <citation type="submission" date="2022-06" db="UniProtKB">
        <authorList>
            <consortium name="EnsemblMetazoa"/>
        </authorList>
    </citation>
    <scope>IDENTIFICATION</scope>
    <source>
        <strain evidence="1">PS312</strain>
    </source>
</reference>